<proteinExistence type="predicted"/>
<name>A0A0M2P1L6_STACC</name>
<dbReference type="PATRIC" id="fig|74704.6.peg.316"/>
<sequence length="132" mass="15946">MSTLIFLLILAIVIIIYLLVKQNFAKDFKAQKHKRYREKRVIDFIQSAYKIDNIEAIHRKNNHLELIYNRKTLDVKSEQVIFVDEADQEDVETNFSLTEDDEREDLFDKILEHTYFYMTKERFDHLMIQSKA</sequence>
<reference evidence="1 2" key="1">
    <citation type="submission" date="2015-03" db="EMBL/GenBank/DDBJ databases">
        <title>Genome Assembly of Staphylococcus cohnii subsp. cohnii strain G22B2.</title>
        <authorList>
            <person name="Nair G."/>
            <person name="Kaur G."/>
            <person name="Khatri I."/>
            <person name="Singh N.K."/>
            <person name="Sathyabama S."/>
            <person name="Maurya S.K."/>
            <person name="Subramanian S."/>
            <person name="Agrewala J.N."/>
            <person name="Mayilraj S."/>
        </authorList>
    </citation>
    <scope>NUCLEOTIDE SEQUENCE [LARGE SCALE GENOMIC DNA]</scope>
    <source>
        <strain evidence="1 2">G22B2</strain>
    </source>
</reference>
<dbReference type="Proteomes" id="UP000034455">
    <property type="component" value="Unassembled WGS sequence"/>
</dbReference>
<accession>A0A0M2P1L6</accession>
<dbReference type="EMBL" id="LAKJ01000012">
    <property type="protein sequence ID" value="KKI63818.1"/>
    <property type="molecule type" value="Genomic_DNA"/>
</dbReference>
<evidence type="ECO:0000313" key="1">
    <source>
        <dbReference type="EMBL" id="KKI63818.1"/>
    </source>
</evidence>
<protein>
    <submittedName>
        <fullName evidence="1">Uncharacterized protein</fullName>
    </submittedName>
</protein>
<gene>
    <name evidence="1" type="ORF">UF66_0307</name>
</gene>
<comment type="caution">
    <text evidence="1">The sequence shown here is derived from an EMBL/GenBank/DDBJ whole genome shotgun (WGS) entry which is preliminary data.</text>
</comment>
<dbReference type="AlphaFoldDB" id="A0A0M2P1L6"/>
<evidence type="ECO:0000313" key="2">
    <source>
        <dbReference type="Proteomes" id="UP000034455"/>
    </source>
</evidence>
<organism evidence="1 2">
    <name type="scientific">Staphylococcus cohnii subsp. cohnii</name>
    <dbReference type="NCBI Taxonomy" id="74704"/>
    <lineage>
        <taxon>Bacteria</taxon>
        <taxon>Bacillati</taxon>
        <taxon>Bacillota</taxon>
        <taxon>Bacilli</taxon>
        <taxon>Bacillales</taxon>
        <taxon>Staphylococcaceae</taxon>
        <taxon>Staphylococcus</taxon>
        <taxon>Staphylococcus cohnii species complex</taxon>
    </lineage>
</organism>
<dbReference type="GeneID" id="58098689"/>
<dbReference type="RefSeq" id="WP_019469825.1">
    <property type="nucleotide sequence ID" value="NZ_BKAS01000002.1"/>
</dbReference>